<keyword evidence="6" id="KW-0067">ATP-binding</keyword>
<accession>X0V185</accession>
<dbReference type="InterPro" id="IPR014729">
    <property type="entry name" value="Rossmann-like_a/b/a_fold"/>
</dbReference>
<feature type="non-terminal residue" evidence="9">
    <location>
        <position position="1"/>
    </location>
</feature>
<dbReference type="InterPro" id="IPR004821">
    <property type="entry name" value="Cyt_trans-like"/>
</dbReference>
<dbReference type="GO" id="GO:0005524">
    <property type="term" value="F:ATP binding"/>
    <property type="evidence" value="ECO:0007669"/>
    <property type="project" value="UniProtKB-KW"/>
</dbReference>
<dbReference type="InterPro" id="IPR005248">
    <property type="entry name" value="NadD/NMNAT"/>
</dbReference>
<evidence type="ECO:0000256" key="4">
    <source>
        <dbReference type="ARBA" id="ARBA00022695"/>
    </source>
</evidence>
<evidence type="ECO:0000256" key="6">
    <source>
        <dbReference type="ARBA" id="ARBA00022840"/>
    </source>
</evidence>
<keyword evidence="7" id="KW-0520">NAD</keyword>
<organism evidence="9">
    <name type="scientific">marine sediment metagenome</name>
    <dbReference type="NCBI Taxonomy" id="412755"/>
    <lineage>
        <taxon>unclassified sequences</taxon>
        <taxon>metagenomes</taxon>
        <taxon>ecological metagenomes</taxon>
    </lineage>
</organism>
<evidence type="ECO:0000256" key="2">
    <source>
        <dbReference type="ARBA" id="ARBA00022642"/>
    </source>
</evidence>
<dbReference type="EMBL" id="BARS01027433">
    <property type="protein sequence ID" value="GAG11845.1"/>
    <property type="molecule type" value="Genomic_DNA"/>
</dbReference>
<evidence type="ECO:0000256" key="1">
    <source>
        <dbReference type="ARBA" id="ARBA00004790"/>
    </source>
</evidence>
<feature type="domain" description="Cytidyltransferase-like" evidence="8">
    <location>
        <begin position="26"/>
        <end position="196"/>
    </location>
</feature>
<evidence type="ECO:0000256" key="7">
    <source>
        <dbReference type="ARBA" id="ARBA00023027"/>
    </source>
</evidence>
<protein>
    <recommendedName>
        <fullName evidence="8">Cytidyltransferase-like domain-containing protein</fullName>
    </recommendedName>
</protein>
<evidence type="ECO:0000256" key="3">
    <source>
        <dbReference type="ARBA" id="ARBA00022679"/>
    </source>
</evidence>
<keyword evidence="4" id="KW-0548">Nucleotidyltransferase</keyword>
<evidence type="ECO:0000256" key="5">
    <source>
        <dbReference type="ARBA" id="ARBA00022741"/>
    </source>
</evidence>
<comment type="pathway">
    <text evidence="1">Cofactor biosynthesis; NAD(+) biosynthesis.</text>
</comment>
<dbReference type="NCBIfam" id="TIGR00482">
    <property type="entry name" value="nicotinate (nicotinamide) nucleotide adenylyltransferase"/>
    <property type="match status" value="1"/>
</dbReference>
<keyword evidence="2" id="KW-0662">Pyridine nucleotide biosynthesis</keyword>
<evidence type="ECO:0000259" key="8">
    <source>
        <dbReference type="Pfam" id="PF01467"/>
    </source>
</evidence>
<comment type="caution">
    <text evidence="9">The sequence shown here is derived from an EMBL/GenBank/DDBJ whole genome shotgun (WGS) entry which is preliminary data.</text>
</comment>
<dbReference type="SUPFAM" id="SSF52374">
    <property type="entry name" value="Nucleotidylyl transferase"/>
    <property type="match status" value="1"/>
</dbReference>
<dbReference type="HAMAP" id="MF_00244">
    <property type="entry name" value="NaMN_adenylyltr"/>
    <property type="match status" value="1"/>
</dbReference>
<dbReference type="AlphaFoldDB" id="X0V185"/>
<keyword evidence="3" id="KW-0808">Transferase</keyword>
<proteinExistence type="inferred from homology"/>
<dbReference type="PANTHER" id="PTHR39321">
    <property type="entry name" value="NICOTINATE-NUCLEOTIDE ADENYLYLTRANSFERASE-RELATED"/>
    <property type="match status" value="1"/>
</dbReference>
<gene>
    <name evidence="9" type="ORF">S01H1_43096</name>
</gene>
<dbReference type="NCBIfam" id="NF000840">
    <property type="entry name" value="PRK00071.1-3"/>
    <property type="match status" value="1"/>
</dbReference>
<dbReference type="PANTHER" id="PTHR39321:SF3">
    <property type="entry name" value="PHOSPHOPANTETHEINE ADENYLYLTRANSFERASE"/>
    <property type="match status" value="1"/>
</dbReference>
<sequence>TLATIPVAAAQRQAVRHSEGIMRLGIYGGSFDPVHYGHLLLAETCREQCSLDRVIFMPAAVSPHKQYQVAAEADARCEMLNLAIAGHESFEVSRLEVDRGGVSYTVETLRALKSEDPQRELFLLFGADALADLPTWKEPDVICELCLPVVVARPGAAEVDFEPLREFASGERVELMKSLRVEMPQIDISSSEIRRRVANGRSIRYQTPRAVEKYIETHGVYRG</sequence>
<reference evidence="9" key="1">
    <citation type="journal article" date="2014" name="Front. Microbiol.">
        <title>High frequency of phylogenetically diverse reductive dehalogenase-homologous genes in deep subseafloor sedimentary metagenomes.</title>
        <authorList>
            <person name="Kawai M."/>
            <person name="Futagami T."/>
            <person name="Toyoda A."/>
            <person name="Takaki Y."/>
            <person name="Nishi S."/>
            <person name="Hori S."/>
            <person name="Arai W."/>
            <person name="Tsubouchi T."/>
            <person name="Morono Y."/>
            <person name="Uchiyama I."/>
            <person name="Ito T."/>
            <person name="Fujiyama A."/>
            <person name="Inagaki F."/>
            <person name="Takami H."/>
        </authorList>
    </citation>
    <scope>NUCLEOTIDE SEQUENCE</scope>
    <source>
        <strain evidence="9">Expedition CK06-06</strain>
    </source>
</reference>
<dbReference type="CDD" id="cd02165">
    <property type="entry name" value="NMNAT"/>
    <property type="match status" value="1"/>
</dbReference>
<evidence type="ECO:0000313" key="9">
    <source>
        <dbReference type="EMBL" id="GAG11845.1"/>
    </source>
</evidence>
<dbReference type="GO" id="GO:0070566">
    <property type="term" value="F:adenylyltransferase activity"/>
    <property type="evidence" value="ECO:0007669"/>
    <property type="project" value="UniProtKB-ARBA"/>
</dbReference>
<name>X0V185_9ZZZZ</name>
<keyword evidence="5" id="KW-0547">Nucleotide-binding</keyword>
<dbReference type="GO" id="GO:0009435">
    <property type="term" value="P:NAD+ biosynthetic process"/>
    <property type="evidence" value="ECO:0007669"/>
    <property type="project" value="UniProtKB-UniPathway"/>
</dbReference>
<dbReference type="UniPathway" id="UPA00253"/>
<dbReference type="Pfam" id="PF01467">
    <property type="entry name" value="CTP_transf_like"/>
    <property type="match status" value="1"/>
</dbReference>
<dbReference type="Gene3D" id="3.40.50.620">
    <property type="entry name" value="HUPs"/>
    <property type="match status" value="1"/>
</dbReference>
<dbReference type="NCBIfam" id="TIGR00125">
    <property type="entry name" value="cyt_tran_rel"/>
    <property type="match status" value="1"/>
</dbReference>